<dbReference type="PANTHER" id="PTHR17223:SF0">
    <property type="entry name" value="PARATHYROID HORMONE-RELATED PROTEIN"/>
    <property type="match status" value="1"/>
</dbReference>
<feature type="chain" id="PRO_5041215699" evidence="7">
    <location>
        <begin position="26"/>
        <end position="184"/>
    </location>
</feature>
<evidence type="ECO:0000256" key="5">
    <source>
        <dbReference type="ARBA" id="ARBA00022702"/>
    </source>
</evidence>
<dbReference type="EMBL" id="JAOPHQ010001515">
    <property type="protein sequence ID" value="KAK0150317.1"/>
    <property type="molecule type" value="Genomic_DNA"/>
</dbReference>
<evidence type="ECO:0000256" key="3">
    <source>
        <dbReference type="ARBA" id="ARBA00022525"/>
    </source>
</evidence>
<sequence>MCSMGVLHQWSLAVFLLVSPLTLDGRPMDVSSDRTRRSVSHAQLMHDKGRSLQEFKRRMWIQELLDKVHTAGASIPPLQSATNGGPGGGGGPGGPGGAGAGGAVHQKPPGGTKNLPVRFSTLDPDGDANLPQETNKVLAYKDQPLKAATKRKKKVRLGRRKESDKKRKRARRAVTSTERTQHAG</sequence>
<accession>A0AA47N291</accession>
<evidence type="ECO:0000256" key="1">
    <source>
        <dbReference type="ARBA" id="ARBA00004613"/>
    </source>
</evidence>
<feature type="compositionally biased region" description="Gly residues" evidence="6">
    <location>
        <begin position="84"/>
        <end position="102"/>
    </location>
</feature>
<protein>
    <submittedName>
        <fullName evidence="8">Parathyroid hormone-related protein</fullName>
    </submittedName>
</protein>
<feature type="signal peptide" evidence="7">
    <location>
        <begin position="1"/>
        <end position="25"/>
    </location>
</feature>
<keyword evidence="4" id="KW-0165">Cleavage on pair of basic residues</keyword>
<dbReference type="GO" id="GO:0030282">
    <property type="term" value="P:bone mineralization"/>
    <property type="evidence" value="ECO:0007669"/>
    <property type="project" value="InterPro"/>
</dbReference>
<dbReference type="Pfam" id="PF01279">
    <property type="entry name" value="Parathyroid"/>
    <property type="match status" value="1"/>
</dbReference>
<proteinExistence type="inferred from homology"/>
<dbReference type="GO" id="GO:0005179">
    <property type="term" value="F:hormone activity"/>
    <property type="evidence" value="ECO:0007669"/>
    <property type="project" value="UniProtKB-KW"/>
</dbReference>
<dbReference type="InterPro" id="IPR003626">
    <property type="entry name" value="PTH-rel"/>
</dbReference>
<evidence type="ECO:0000256" key="7">
    <source>
        <dbReference type="SAM" id="SignalP"/>
    </source>
</evidence>
<keyword evidence="5" id="KW-0372">Hormone</keyword>
<evidence type="ECO:0000256" key="6">
    <source>
        <dbReference type="SAM" id="MobiDB-lite"/>
    </source>
</evidence>
<feature type="region of interest" description="Disordered" evidence="6">
    <location>
        <begin position="74"/>
        <end position="184"/>
    </location>
</feature>
<name>A0AA47N291_MERPO</name>
<evidence type="ECO:0000256" key="4">
    <source>
        <dbReference type="ARBA" id="ARBA00022685"/>
    </source>
</evidence>
<dbReference type="SMART" id="SM00087">
    <property type="entry name" value="PTH"/>
    <property type="match status" value="1"/>
</dbReference>
<gene>
    <name evidence="8" type="primary">PTHLH_0</name>
    <name evidence="8" type="ORF">N1851_008760</name>
</gene>
<reference evidence="8" key="1">
    <citation type="journal article" date="2023" name="Front. Mar. Sci.">
        <title>A new Merluccius polli reference genome to investigate the effects of global change in West African waters.</title>
        <authorList>
            <person name="Mateo J.L."/>
            <person name="Blanco-Fernandez C."/>
            <person name="Garcia-Vazquez E."/>
            <person name="Machado-Schiaffino G."/>
        </authorList>
    </citation>
    <scope>NUCLEOTIDE SEQUENCE</scope>
    <source>
        <strain evidence="8">C29</strain>
        <tissue evidence="8">Fin</tissue>
    </source>
</reference>
<dbReference type="InterPro" id="IPR001415">
    <property type="entry name" value="PTH/PTH-rel"/>
</dbReference>
<organism evidence="8 9">
    <name type="scientific">Merluccius polli</name>
    <name type="common">Benguela hake</name>
    <name type="synonym">Merluccius cadenati</name>
    <dbReference type="NCBI Taxonomy" id="89951"/>
    <lineage>
        <taxon>Eukaryota</taxon>
        <taxon>Metazoa</taxon>
        <taxon>Chordata</taxon>
        <taxon>Craniata</taxon>
        <taxon>Vertebrata</taxon>
        <taxon>Euteleostomi</taxon>
        <taxon>Actinopterygii</taxon>
        <taxon>Neopterygii</taxon>
        <taxon>Teleostei</taxon>
        <taxon>Neoteleostei</taxon>
        <taxon>Acanthomorphata</taxon>
        <taxon>Zeiogadaria</taxon>
        <taxon>Gadariae</taxon>
        <taxon>Gadiformes</taxon>
        <taxon>Gadoidei</taxon>
        <taxon>Merlucciidae</taxon>
        <taxon>Merluccius</taxon>
    </lineage>
</organism>
<evidence type="ECO:0000313" key="9">
    <source>
        <dbReference type="Proteomes" id="UP001174136"/>
    </source>
</evidence>
<dbReference type="AlphaFoldDB" id="A0AA47N291"/>
<dbReference type="Proteomes" id="UP001174136">
    <property type="component" value="Unassembled WGS sequence"/>
</dbReference>
<comment type="similarity">
    <text evidence="2">Belongs to the parathyroid hormone family.</text>
</comment>
<evidence type="ECO:0000256" key="2">
    <source>
        <dbReference type="ARBA" id="ARBA00006307"/>
    </source>
</evidence>
<keyword evidence="9" id="KW-1185">Reference proteome</keyword>
<dbReference type="GO" id="GO:0005576">
    <property type="term" value="C:extracellular region"/>
    <property type="evidence" value="ECO:0007669"/>
    <property type="project" value="UniProtKB-SubCell"/>
</dbReference>
<keyword evidence="7" id="KW-0732">Signal</keyword>
<evidence type="ECO:0000313" key="8">
    <source>
        <dbReference type="EMBL" id="KAK0150317.1"/>
    </source>
</evidence>
<keyword evidence="3" id="KW-0964">Secreted</keyword>
<dbReference type="PANTHER" id="PTHR17223">
    <property type="entry name" value="PARATHYROID HORMONE-RELATED"/>
    <property type="match status" value="1"/>
</dbReference>
<comment type="caution">
    <text evidence="8">The sequence shown here is derived from an EMBL/GenBank/DDBJ whole genome shotgun (WGS) entry which is preliminary data.</text>
</comment>
<feature type="compositionally biased region" description="Basic residues" evidence="6">
    <location>
        <begin position="148"/>
        <end position="159"/>
    </location>
</feature>
<comment type="subcellular location">
    <subcellularLocation>
        <location evidence="1">Secreted</location>
    </subcellularLocation>
</comment>